<proteinExistence type="predicted"/>
<evidence type="ECO:0000313" key="1">
    <source>
        <dbReference type="EMBL" id="RWS26257.1"/>
    </source>
</evidence>
<name>A0A443SFG3_9ACAR</name>
<accession>A0A443SFG3</accession>
<organism evidence="1 2">
    <name type="scientific">Leptotrombidium deliense</name>
    <dbReference type="NCBI Taxonomy" id="299467"/>
    <lineage>
        <taxon>Eukaryota</taxon>
        <taxon>Metazoa</taxon>
        <taxon>Ecdysozoa</taxon>
        <taxon>Arthropoda</taxon>
        <taxon>Chelicerata</taxon>
        <taxon>Arachnida</taxon>
        <taxon>Acari</taxon>
        <taxon>Acariformes</taxon>
        <taxon>Trombidiformes</taxon>
        <taxon>Prostigmata</taxon>
        <taxon>Anystina</taxon>
        <taxon>Parasitengona</taxon>
        <taxon>Trombiculoidea</taxon>
        <taxon>Trombiculidae</taxon>
        <taxon>Leptotrombidium</taxon>
    </lineage>
</organism>
<dbReference type="PANTHER" id="PTHR15909:SF0">
    <property type="entry name" value="LARGE RIBOSOMAL SUBUNIT PROTEIN BL35M"/>
    <property type="match status" value="1"/>
</dbReference>
<dbReference type="PANTHER" id="PTHR15909">
    <property type="entry name" value="39S RIBOSOMAL PROTEIN L35, MITOCHONDRIAL"/>
    <property type="match status" value="1"/>
</dbReference>
<comment type="caution">
    <text evidence="1">The sequence shown here is derived from an EMBL/GenBank/DDBJ whole genome shotgun (WGS) entry which is preliminary data.</text>
</comment>
<dbReference type="OrthoDB" id="5847109at2759"/>
<dbReference type="GO" id="GO:0005739">
    <property type="term" value="C:mitochondrion"/>
    <property type="evidence" value="ECO:0007669"/>
    <property type="project" value="UniProtKB-SubCell"/>
</dbReference>
<dbReference type="VEuPathDB" id="VectorBase:LDEU005783"/>
<dbReference type="InterPro" id="IPR019338">
    <property type="entry name" value="Ribosomal_bL35m"/>
</dbReference>
<dbReference type="Proteomes" id="UP000288716">
    <property type="component" value="Unassembled WGS sequence"/>
</dbReference>
<sequence>MAMQRLTGVCNLFANALKCAQQTCIVPSRSVIYYDFHNSRRRSVTAAIQRFHRLNWGGWVYMLPGGRKKVWRKSWWRRWYDRQYYLLSPKQSWEMEQLMTPRYKKPKYFVDDPFEPYQKRHGLDFVPLGANGLEAKTCEVIAQQCANELRLKWYLANNEQEKCTKKRTTYKSCKKCFASNLKTAKKVVVSQSALKLV</sequence>
<gene>
    <name evidence="1" type="ORF">B4U80_03676</name>
</gene>
<reference evidence="1 2" key="1">
    <citation type="journal article" date="2018" name="Gigascience">
        <title>Genomes of trombidid mites reveal novel predicted allergens and laterally-transferred genes associated with secondary metabolism.</title>
        <authorList>
            <person name="Dong X."/>
            <person name="Chaisiri K."/>
            <person name="Xia D."/>
            <person name="Armstrong S.D."/>
            <person name="Fang Y."/>
            <person name="Donnelly M.J."/>
            <person name="Kadowaki T."/>
            <person name="McGarry J.W."/>
            <person name="Darby A.C."/>
            <person name="Makepeace B.L."/>
        </authorList>
    </citation>
    <scope>NUCLEOTIDE SEQUENCE [LARGE SCALE GENOMIC DNA]</scope>
    <source>
        <strain evidence="1">UoL-UT</strain>
    </source>
</reference>
<dbReference type="GO" id="GO:1990904">
    <property type="term" value="C:ribonucleoprotein complex"/>
    <property type="evidence" value="ECO:0007669"/>
    <property type="project" value="UniProtKB-KW"/>
</dbReference>
<dbReference type="AlphaFoldDB" id="A0A443SFG3"/>
<dbReference type="STRING" id="299467.A0A443SFG3"/>
<dbReference type="EMBL" id="NCKV01002921">
    <property type="protein sequence ID" value="RWS26257.1"/>
    <property type="molecule type" value="Genomic_DNA"/>
</dbReference>
<keyword evidence="1" id="KW-0687">Ribonucleoprotein</keyword>
<dbReference type="GO" id="GO:0005840">
    <property type="term" value="C:ribosome"/>
    <property type="evidence" value="ECO:0007669"/>
    <property type="project" value="UniProtKB-KW"/>
</dbReference>
<protein>
    <submittedName>
        <fullName evidence="1">39S ribosomal protein L35-like protein</fullName>
    </submittedName>
</protein>
<evidence type="ECO:0000313" key="2">
    <source>
        <dbReference type="Proteomes" id="UP000288716"/>
    </source>
</evidence>
<keyword evidence="2" id="KW-1185">Reference proteome</keyword>
<keyword evidence="1" id="KW-0689">Ribosomal protein</keyword>